<dbReference type="PANTHER" id="PTHR24023:SF1083">
    <property type="entry name" value="MACROPHAGE RECEPTOR MARCO"/>
    <property type="match status" value="1"/>
</dbReference>
<dbReference type="InterPro" id="IPR050149">
    <property type="entry name" value="Collagen_superfamily"/>
</dbReference>
<name>A0A131ZZX7_SARSC</name>
<feature type="compositionally biased region" description="Basic and acidic residues" evidence="1">
    <location>
        <begin position="71"/>
        <end position="87"/>
    </location>
</feature>
<feature type="region of interest" description="Disordered" evidence="1">
    <location>
        <begin position="200"/>
        <end position="226"/>
    </location>
</feature>
<dbReference type="PANTHER" id="PTHR24023">
    <property type="entry name" value="COLLAGEN ALPHA"/>
    <property type="match status" value="1"/>
</dbReference>
<dbReference type="OrthoDB" id="5983381at2759"/>
<organism evidence="3 4">
    <name type="scientific">Sarcoptes scabiei</name>
    <name type="common">Itch mite</name>
    <name type="synonym">Acarus scabiei</name>
    <dbReference type="NCBI Taxonomy" id="52283"/>
    <lineage>
        <taxon>Eukaryota</taxon>
        <taxon>Metazoa</taxon>
        <taxon>Ecdysozoa</taxon>
        <taxon>Arthropoda</taxon>
        <taxon>Chelicerata</taxon>
        <taxon>Arachnida</taxon>
        <taxon>Acari</taxon>
        <taxon>Acariformes</taxon>
        <taxon>Sarcoptiformes</taxon>
        <taxon>Astigmata</taxon>
        <taxon>Psoroptidia</taxon>
        <taxon>Sarcoptoidea</taxon>
        <taxon>Sarcoptidae</taxon>
        <taxon>Sarcoptinae</taxon>
        <taxon>Sarcoptes</taxon>
    </lineage>
</organism>
<dbReference type="InterPro" id="IPR045463">
    <property type="entry name" value="XV/XVIII_trimerization_dom"/>
</dbReference>
<gene>
    <name evidence="3" type="ORF">QR98_0028640</name>
</gene>
<evidence type="ECO:0000313" key="4">
    <source>
        <dbReference type="Proteomes" id="UP000616769"/>
    </source>
</evidence>
<feature type="domain" description="Collagen type XV/XVIII trimerization" evidence="2">
    <location>
        <begin position="253"/>
        <end position="297"/>
    </location>
</feature>
<feature type="compositionally biased region" description="Polar residues" evidence="1">
    <location>
        <begin position="26"/>
        <end position="54"/>
    </location>
</feature>
<dbReference type="AlphaFoldDB" id="A0A131ZZX7"/>
<proteinExistence type="predicted"/>
<dbReference type="Gene3D" id="3.40.1620.70">
    <property type="match status" value="1"/>
</dbReference>
<dbReference type="Proteomes" id="UP000616769">
    <property type="component" value="Unassembled WGS sequence"/>
</dbReference>
<comment type="caution">
    <text evidence="3">The sequence shown here is derived from an EMBL/GenBank/DDBJ whole genome shotgun (WGS) entry which is preliminary data.</text>
</comment>
<evidence type="ECO:0000259" key="2">
    <source>
        <dbReference type="Pfam" id="PF20010"/>
    </source>
</evidence>
<dbReference type="GO" id="GO:0001664">
    <property type="term" value="F:G protein-coupled receptor binding"/>
    <property type="evidence" value="ECO:0007669"/>
    <property type="project" value="TreeGrafter"/>
</dbReference>
<dbReference type="EMBL" id="JXLN01008777">
    <property type="protein sequence ID" value="KPM04418.1"/>
    <property type="molecule type" value="Genomic_DNA"/>
</dbReference>
<evidence type="ECO:0000313" key="3">
    <source>
        <dbReference type="EMBL" id="KPM04418.1"/>
    </source>
</evidence>
<accession>A0A131ZZX7</accession>
<evidence type="ECO:0000256" key="1">
    <source>
        <dbReference type="SAM" id="MobiDB-lite"/>
    </source>
</evidence>
<dbReference type="Pfam" id="PF20010">
    <property type="entry name" value="Collagen_trimer"/>
    <property type="match status" value="1"/>
</dbReference>
<dbReference type="Gene3D" id="1.20.5.320">
    <property type="entry name" value="6-Phosphogluconate Dehydrogenase, domain 3"/>
    <property type="match status" value="1"/>
</dbReference>
<dbReference type="VEuPathDB" id="VectorBase:SSCA005462"/>
<reference evidence="3 4" key="1">
    <citation type="journal article" date="2015" name="Parasit. Vectors">
        <title>Draft genome of the scabies mite.</title>
        <authorList>
            <person name="Rider S.D.Jr."/>
            <person name="Morgan M.S."/>
            <person name="Arlian L.G."/>
        </authorList>
    </citation>
    <scope>NUCLEOTIDE SEQUENCE [LARGE SCALE GENOMIC DNA]</scope>
    <source>
        <strain evidence="3">Arlian Lab</strain>
    </source>
</reference>
<dbReference type="GO" id="GO:0031012">
    <property type="term" value="C:extracellular matrix"/>
    <property type="evidence" value="ECO:0007669"/>
    <property type="project" value="TreeGrafter"/>
</dbReference>
<dbReference type="GO" id="GO:0005615">
    <property type="term" value="C:extracellular space"/>
    <property type="evidence" value="ECO:0007669"/>
    <property type="project" value="TreeGrafter"/>
</dbReference>
<feature type="region of interest" description="Disordered" evidence="1">
    <location>
        <begin position="1"/>
        <end position="87"/>
    </location>
</feature>
<sequence>MESASEDIDNGKAGILDAKQEERTNFNESPTTLAIDNPSESIAYSSGPLTFTSPHETKRSSKKTVSASHQKSKEFNEPENIKSDGIRDLNECELSKHNQNGDNRKSEKSGCLNNERIESTLTQCHCNISTIIDQYGELLRGPKGDMGPRGIPGPIGLPGPPGISGVFDKQNTFDSDDTLIDPSITYMAGRIGEPGPPGPRGFPGHKGEKGNPGFGLKGSKGDRGKRGKIGKKITTIKLLMSKIFFLNIFKMLTLNSMDELGRFPKLKQGTLVFVVKEQSLLVKVENGWQHIALGRIIRSEDDEDVAIVADEKVWKGFKSILFQRCFDPIRIDI</sequence>
<protein>
    <recommendedName>
        <fullName evidence="2">Collagen type XV/XVIII trimerization domain-containing protein</fullName>
    </recommendedName>
</protein>